<dbReference type="EMBL" id="OZ034818">
    <property type="protein sequence ID" value="CAL1388786.1"/>
    <property type="molecule type" value="Genomic_DNA"/>
</dbReference>
<evidence type="ECO:0000313" key="2">
    <source>
        <dbReference type="Proteomes" id="UP001497516"/>
    </source>
</evidence>
<evidence type="ECO:0000313" key="1">
    <source>
        <dbReference type="EMBL" id="CAL1388786.1"/>
    </source>
</evidence>
<organism evidence="1 2">
    <name type="scientific">Linum trigynum</name>
    <dbReference type="NCBI Taxonomy" id="586398"/>
    <lineage>
        <taxon>Eukaryota</taxon>
        <taxon>Viridiplantae</taxon>
        <taxon>Streptophyta</taxon>
        <taxon>Embryophyta</taxon>
        <taxon>Tracheophyta</taxon>
        <taxon>Spermatophyta</taxon>
        <taxon>Magnoliopsida</taxon>
        <taxon>eudicotyledons</taxon>
        <taxon>Gunneridae</taxon>
        <taxon>Pentapetalae</taxon>
        <taxon>rosids</taxon>
        <taxon>fabids</taxon>
        <taxon>Malpighiales</taxon>
        <taxon>Linaceae</taxon>
        <taxon>Linum</taxon>
    </lineage>
</organism>
<gene>
    <name evidence="1" type="ORF">LTRI10_LOCUS29690</name>
</gene>
<accession>A0AAV2ES46</accession>
<name>A0AAV2ES46_9ROSI</name>
<proteinExistence type="predicted"/>
<dbReference type="AlphaFoldDB" id="A0AAV2ES46"/>
<protein>
    <submittedName>
        <fullName evidence="1">Uncharacterized protein</fullName>
    </submittedName>
</protein>
<sequence>MFSNSQKEPIPSSSYVANLYSNIENRHLLPQELRCFSLLELNSWCLPPLYHAIELRPHGISDLVNFWTCVMTIIDIMAWLGFLTHEHVVVLPHYDLVATSTQSPRPVMTIIAGLVITTTWSSLRNPDAL</sequence>
<dbReference type="Proteomes" id="UP001497516">
    <property type="component" value="Chromosome 5"/>
</dbReference>
<reference evidence="1 2" key="1">
    <citation type="submission" date="2024-04" db="EMBL/GenBank/DDBJ databases">
        <authorList>
            <person name="Fracassetti M."/>
        </authorList>
    </citation>
    <scope>NUCLEOTIDE SEQUENCE [LARGE SCALE GENOMIC DNA]</scope>
</reference>
<keyword evidence="2" id="KW-1185">Reference proteome</keyword>